<dbReference type="Proteomes" id="UP000632886">
    <property type="component" value="Unassembled WGS sequence"/>
</dbReference>
<dbReference type="PANTHER" id="PTHR12015">
    <property type="entry name" value="SMALL INDUCIBLE CYTOKINE A"/>
    <property type="match status" value="1"/>
</dbReference>
<dbReference type="GO" id="GO:0008009">
    <property type="term" value="F:chemokine activity"/>
    <property type="evidence" value="ECO:0007669"/>
    <property type="project" value="InterPro"/>
</dbReference>
<dbReference type="AlphaFoldDB" id="A0A852LX74"/>
<feature type="signal peptide" evidence="7">
    <location>
        <begin position="1"/>
        <end position="23"/>
    </location>
</feature>
<comment type="caution">
    <text evidence="9">The sequence shown here is derived from an EMBL/GenBank/DDBJ whole genome shotgun (WGS) entry which is preliminary data.</text>
</comment>
<keyword evidence="6" id="KW-0395">Inflammatory response</keyword>
<evidence type="ECO:0000256" key="4">
    <source>
        <dbReference type="ARBA" id="ARBA00022525"/>
    </source>
</evidence>
<dbReference type="InterPro" id="IPR001811">
    <property type="entry name" value="Chemokine_IL8-like_dom"/>
</dbReference>
<dbReference type="CDD" id="cd00272">
    <property type="entry name" value="Chemokine_CC"/>
    <property type="match status" value="1"/>
</dbReference>
<dbReference type="GO" id="GO:0005615">
    <property type="term" value="C:extracellular space"/>
    <property type="evidence" value="ECO:0007669"/>
    <property type="project" value="UniProtKB-KW"/>
</dbReference>
<feature type="non-terminal residue" evidence="9">
    <location>
        <position position="1"/>
    </location>
</feature>
<dbReference type="EMBL" id="WBNK01001302">
    <property type="protein sequence ID" value="NXX97081.1"/>
    <property type="molecule type" value="Genomic_DNA"/>
</dbReference>
<keyword evidence="3" id="KW-0202">Cytokine</keyword>
<dbReference type="SMART" id="SM00199">
    <property type="entry name" value="SCY"/>
    <property type="match status" value="1"/>
</dbReference>
<dbReference type="SUPFAM" id="SSF54117">
    <property type="entry name" value="Interleukin 8-like chemokines"/>
    <property type="match status" value="1"/>
</dbReference>
<evidence type="ECO:0000256" key="7">
    <source>
        <dbReference type="SAM" id="SignalP"/>
    </source>
</evidence>
<feature type="chain" id="PRO_5032278547" evidence="7">
    <location>
        <begin position="24"/>
        <end position="87"/>
    </location>
</feature>
<reference evidence="9 10" key="1">
    <citation type="submission" date="2020-02" db="EMBL/GenBank/DDBJ databases">
        <title>Bird 10,000 Genomes (B10K) Project - Family phase.</title>
        <authorList>
            <person name="Zhang G."/>
        </authorList>
    </citation>
    <scope>NUCLEOTIDE SEQUENCE [LARGE SCALE GENOMIC DNA]</scope>
    <source>
        <strain evidence="9">B10K-DU-017-21</strain>
    </source>
</reference>
<dbReference type="InterPro" id="IPR036048">
    <property type="entry name" value="Interleukin_8-like_sf"/>
</dbReference>
<evidence type="ECO:0000256" key="2">
    <source>
        <dbReference type="ARBA" id="ARBA00022500"/>
    </source>
</evidence>
<dbReference type="PANTHER" id="PTHR12015:SF111">
    <property type="entry name" value="C-C MOTIF CHEMOKINE 17"/>
    <property type="match status" value="1"/>
</dbReference>
<keyword evidence="5 7" id="KW-0732">Signal</keyword>
<gene>
    <name evidence="9" type="primary">Ccl17</name>
    <name evidence="9" type="ORF">CENBEN_R14760</name>
</gene>
<comment type="subcellular location">
    <subcellularLocation>
        <location evidence="1">Secreted</location>
    </subcellularLocation>
</comment>
<evidence type="ECO:0000313" key="9">
    <source>
        <dbReference type="EMBL" id="NXX97081.1"/>
    </source>
</evidence>
<dbReference type="InterPro" id="IPR039809">
    <property type="entry name" value="Chemokine_b/g/d"/>
</dbReference>
<name>A0A852LX74_9AVES</name>
<evidence type="ECO:0000256" key="1">
    <source>
        <dbReference type="ARBA" id="ARBA00004613"/>
    </source>
</evidence>
<dbReference type="GO" id="GO:0006955">
    <property type="term" value="P:immune response"/>
    <property type="evidence" value="ECO:0007669"/>
    <property type="project" value="InterPro"/>
</dbReference>
<dbReference type="Pfam" id="PF00048">
    <property type="entry name" value="IL8"/>
    <property type="match status" value="1"/>
</dbReference>
<evidence type="ECO:0000259" key="8">
    <source>
        <dbReference type="SMART" id="SM00199"/>
    </source>
</evidence>
<evidence type="ECO:0000256" key="3">
    <source>
        <dbReference type="ARBA" id="ARBA00022514"/>
    </source>
</evidence>
<proteinExistence type="predicted"/>
<evidence type="ECO:0000313" key="10">
    <source>
        <dbReference type="Proteomes" id="UP000632886"/>
    </source>
</evidence>
<keyword evidence="2" id="KW-0145">Chemotaxis</keyword>
<evidence type="ECO:0000256" key="5">
    <source>
        <dbReference type="ARBA" id="ARBA00022729"/>
    </source>
</evidence>
<organism evidence="9 10">
    <name type="scientific">Centropus bengalensis</name>
    <name type="common">lesser coucal</name>
    <dbReference type="NCBI Taxonomy" id="1463675"/>
    <lineage>
        <taxon>Eukaryota</taxon>
        <taxon>Metazoa</taxon>
        <taxon>Chordata</taxon>
        <taxon>Craniata</taxon>
        <taxon>Vertebrata</taxon>
        <taxon>Euteleostomi</taxon>
        <taxon>Archelosauria</taxon>
        <taxon>Archosauria</taxon>
        <taxon>Dinosauria</taxon>
        <taxon>Saurischia</taxon>
        <taxon>Theropoda</taxon>
        <taxon>Coelurosauria</taxon>
        <taxon>Aves</taxon>
        <taxon>Neognathae</taxon>
        <taxon>Neoaves</taxon>
        <taxon>Otidimorphae</taxon>
        <taxon>Cuculiformes</taxon>
        <taxon>Centropidae</taxon>
        <taxon>Centropus</taxon>
    </lineage>
</organism>
<sequence length="87" mass="9892">MAAARTVLLLSLLLTFSLHHAAAHFMPTECCFEYAQKPIRFVQSFYETPRDCSLPAVVIVSVTGVKICANPKDRWVKRTIKKLQKKK</sequence>
<evidence type="ECO:0000256" key="6">
    <source>
        <dbReference type="ARBA" id="ARBA00023198"/>
    </source>
</evidence>
<dbReference type="Gene3D" id="2.40.50.40">
    <property type="match status" value="1"/>
</dbReference>
<accession>A0A852LX74</accession>
<feature type="non-terminal residue" evidence="9">
    <location>
        <position position="87"/>
    </location>
</feature>
<keyword evidence="10" id="KW-1185">Reference proteome</keyword>
<protein>
    <submittedName>
        <fullName evidence="9">CCL17 protein</fullName>
    </submittedName>
</protein>
<feature type="domain" description="Chemokine interleukin-8-like" evidence="8">
    <location>
        <begin position="27"/>
        <end position="83"/>
    </location>
</feature>
<keyword evidence="4" id="KW-0964">Secreted</keyword>
<dbReference type="GO" id="GO:0006954">
    <property type="term" value="P:inflammatory response"/>
    <property type="evidence" value="ECO:0007669"/>
    <property type="project" value="UniProtKB-KW"/>
</dbReference>